<sequence>MTSPSQKYIICYPGFDQEVNRQLFLRFTASMSPTSDDTLEENRNRHPRSQLFGPREKHGYQSFKYKQYADFAQTTFIAATIASTITLSRVLDPNSTEVLKDDGILAWASSFFIISIMGSIFLIVCAKLEVYFFIIQIEALCVSLFIIVGFYLLLATTTFRHQYPAPFIFGTVFYWLIVVLLLCLVIHLLRLHWGERGSSKDSWELYWKRRMRSMKLPDHSDQ</sequence>
<keyword evidence="2" id="KW-1185">Reference proteome</keyword>
<name>A0A5M3ZBU5_ASPTE</name>
<dbReference type="EMBL" id="BLJY01000012">
    <property type="protein sequence ID" value="GFF20452.1"/>
    <property type="molecule type" value="Genomic_DNA"/>
</dbReference>
<evidence type="ECO:0000313" key="2">
    <source>
        <dbReference type="Proteomes" id="UP000452235"/>
    </source>
</evidence>
<evidence type="ECO:0000313" key="1">
    <source>
        <dbReference type="EMBL" id="GFF20452.1"/>
    </source>
</evidence>
<organism evidence="1 2">
    <name type="scientific">Aspergillus terreus</name>
    <dbReference type="NCBI Taxonomy" id="33178"/>
    <lineage>
        <taxon>Eukaryota</taxon>
        <taxon>Fungi</taxon>
        <taxon>Dikarya</taxon>
        <taxon>Ascomycota</taxon>
        <taxon>Pezizomycotina</taxon>
        <taxon>Eurotiomycetes</taxon>
        <taxon>Eurotiomycetidae</taxon>
        <taxon>Eurotiales</taxon>
        <taxon>Aspergillaceae</taxon>
        <taxon>Aspergillus</taxon>
        <taxon>Aspergillus subgen. Circumdati</taxon>
    </lineage>
</organism>
<reference evidence="1 2" key="1">
    <citation type="submission" date="2020-01" db="EMBL/GenBank/DDBJ databases">
        <title>Aspergillus terreus IFO 6365 whole genome shotgun sequence.</title>
        <authorList>
            <person name="Kanamasa S."/>
            <person name="Takahashi H."/>
        </authorList>
    </citation>
    <scope>NUCLEOTIDE SEQUENCE [LARGE SCALE GENOMIC DNA]</scope>
    <source>
        <strain evidence="1 2">IFO 6365</strain>
    </source>
</reference>
<comment type="caution">
    <text evidence="1">The sequence shown here is derived from an EMBL/GenBank/DDBJ whole genome shotgun (WGS) entry which is preliminary data.</text>
</comment>
<dbReference type="VEuPathDB" id="FungiDB:ATEG_08235"/>
<protein>
    <submittedName>
        <fullName evidence="1">Uncharacterized protein</fullName>
    </submittedName>
</protein>
<dbReference type="AlphaFoldDB" id="A0A5M3ZBU5"/>
<dbReference type="Proteomes" id="UP000452235">
    <property type="component" value="Unassembled WGS sequence"/>
</dbReference>
<accession>A0A5M3ZBU5</accession>
<proteinExistence type="predicted"/>
<dbReference type="OrthoDB" id="10364448at2759"/>
<gene>
    <name evidence="1" type="ORF">ATEIFO6365_0012020800</name>
</gene>